<organism evidence="2 3">
    <name type="scientific">Kribbella solani</name>
    <dbReference type="NCBI Taxonomy" id="236067"/>
    <lineage>
        <taxon>Bacteria</taxon>
        <taxon>Bacillati</taxon>
        <taxon>Actinomycetota</taxon>
        <taxon>Actinomycetes</taxon>
        <taxon>Propionibacteriales</taxon>
        <taxon>Kribbellaceae</taxon>
        <taxon>Kribbella</taxon>
    </lineage>
</organism>
<evidence type="ECO:0000256" key="1">
    <source>
        <dbReference type="SAM" id="MobiDB-lite"/>
    </source>
</evidence>
<accession>A0A841DU68</accession>
<dbReference type="Proteomes" id="UP000558997">
    <property type="component" value="Unassembled WGS sequence"/>
</dbReference>
<name>A0A841DU68_9ACTN</name>
<dbReference type="AlphaFoldDB" id="A0A841DU68"/>
<sequence length="32" mass="3722">MPSRSYRRRRSRTAGEPLRADPEFRLTDVMGG</sequence>
<protein>
    <submittedName>
        <fullName evidence="2">Uncharacterized protein</fullName>
    </submittedName>
</protein>
<evidence type="ECO:0000313" key="3">
    <source>
        <dbReference type="Proteomes" id="UP000558997"/>
    </source>
</evidence>
<feature type="region of interest" description="Disordered" evidence="1">
    <location>
        <begin position="1"/>
        <end position="32"/>
    </location>
</feature>
<gene>
    <name evidence="2" type="ORF">HDA44_003647</name>
</gene>
<dbReference type="EMBL" id="JACHNF010000001">
    <property type="protein sequence ID" value="MBB5980306.1"/>
    <property type="molecule type" value="Genomic_DNA"/>
</dbReference>
<comment type="caution">
    <text evidence="2">The sequence shown here is derived from an EMBL/GenBank/DDBJ whole genome shotgun (WGS) entry which is preliminary data.</text>
</comment>
<feature type="compositionally biased region" description="Basic residues" evidence="1">
    <location>
        <begin position="1"/>
        <end position="12"/>
    </location>
</feature>
<proteinExistence type="predicted"/>
<evidence type="ECO:0000313" key="2">
    <source>
        <dbReference type="EMBL" id="MBB5980306.1"/>
    </source>
</evidence>
<keyword evidence="3" id="KW-1185">Reference proteome</keyword>
<reference evidence="2 3" key="1">
    <citation type="submission" date="2020-08" db="EMBL/GenBank/DDBJ databases">
        <title>Sequencing the genomes of 1000 actinobacteria strains.</title>
        <authorList>
            <person name="Klenk H.-P."/>
        </authorList>
    </citation>
    <scope>NUCLEOTIDE SEQUENCE [LARGE SCALE GENOMIC DNA]</scope>
    <source>
        <strain evidence="2 3">DSM 17294</strain>
    </source>
</reference>